<name>A0ABT8KKF1_9BACT</name>
<dbReference type="Gene3D" id="1.10.940.10">
    <property type="entry name" value="NusB-like"/>
    <property type="match status" value="1"/>
</dbReference>
<evidence type="ECO:0000313" key="9">
    <source>
        <dbReference type="Proteomes" id="UP001172082"/>
    </source>
</evidence>
<feature type="domain" description="NusB/RsmB/TIM44" evidence="7">
    <location>
        <begin position="249"/>
        <end position="368"/>
    </location>
</feature>
<evidence type="ECO:0000256" key="2">
    <source>
        <dbReference type="ARBA" id="ARBA00022814"/>
    </source>
</evidence>
<keyword evidence="4 6" id="KW-0805">Transcription regulation</keyword>
<comment type="similarity">
    <text evidence="1 6">Belongs to the NusB family.</text>
</comment>
<dbReference type="NCBIfam" id="TIGR01951">
    <property type="entry name" value="nusB"/>
    <property type="match status" value="1"/>
</dbReference>
<evidence type="ECO:0000256" key="5">
    <source>
        <dbReference type="ARBA" id="ARBA00023163"/>
    </source>
</evidence>
<dbReference type="PANTHER" id="PTHR11078:SF3">
    <property type="entry name" value="ANTITERMINATION NUSB DOMAIN-CONTAINING PROTEIN"/>
    <property type="match status" value="1"/>
</dbReference>
<dbReference type="RefSeq" id="WP_346750736.1">
    <property type="nucleotide sequence ID" value="NZ_JAUJEA010000001.1"/>
</dbReference>
<keyword evidence="2 6" id="KW-0889">Transcription antitermination</keyword>
<comment type="function">
    <text evidence="6">Involved in transcription antitermination. Required for transcription of ribosomal RNA (rRNA) genes. Binds specifically to the boxA antiterminator sequence of the ribosomal RNA (rrn) operons.</text>
</comment>
<keyword evidence="3 6" id="KW-0694">RNA-binding</keyword>
<organism evidence="8 9">
    <name type="scientific">Splendidivirga corallicola</name>
    <dbReference type="NCBI Taxonomy" id="3051826"/>
    <lineage>
        <taxon>Bacteria</taxon>
        <taxon>Pseudomonadati</taxon>
        <taxon>Bacteroidota</taxon>
        <taxon>Cytophagia</taxon>
        <taxon>Cytophagales</taxon>
        <taxon>Splendidivirgaceae</taxon>
        <taxon>Splendidivirga</taxon>
    </lineage>
</organism>
<keyword evidence="5 6" id="KW-0804">Transcription</keyword>
<dbReference type="EMBL" id="JAUJEA010000001">
    <property type="protein sequence ID" value="MDN5200714.1"/>
    <property type="molecule type" value="Genomic_DNA"/>
</dbReference>
<dbReference type="SUPFAM" id="SSF48013">
    <property type="entry name" value="NusB-like"/>
    <property type="match status" value="1"/>
</dbReference>
<evidence type="ECO:0000256" key="1">
    <source>
        <dbReference type="ARBA" id="ARBA00005952"/>
    </source>
</evidence>
<dbReference type="Proteomes" id="UP001172082">
    <property type="component" value="Unassembled WGS sequence"/>
</dbReference>
<keyword evidence="9" id="KW-1185">Reference proteome</keyword>
<dbReference type="InterPro" id="IPR011605">
    <property type="entry name" value="NusB_fam"/>
</dbReference>
<dbReference type="InterPro" id="IPR035926">
    <property type="entry name" value="NusB-like_sf"/>
</dbReference>
<dbReference type="HAMAP" id="MF_00073">
    <property type="entry name" value="NusB"/>
    <property type="match status" value="1"/>
</dbReference>
<evidence type="ECO:0000256" key="4">
    <source>
        <dbReference type="ARBA" id="ARBA00023015"/>
    </source>
</evidence>
<sequence>MLNRRSLRVKALQNIYAFDQCQKANYELALEEIKAAFAPDLNSMEEQNLGLLEENKKNAQRIFRENFNHLKIDIQEGGEIEPVIRSAVDHAFRFYNENGAKDKKFLKNLMVTEAEKVNNRYLSVLLLLAEFGSLASGDRFKKPEKFRSINLLNNKVIKAINDDSAIQQEAIRKNISWSNHGAEVLHWYRDLLSKDETFLEYQKISDPGLEDDKNIIKHITKNLIFKHETIQLFFEEIDLYWEEDRAIVKSMVLKTIKSVEVAEDGTSELEQSQLSYNWEDDRDFFEKLFLETIANDSDYEEKIAVKAKNWDIDRLALIDKIIIKMAICEMINFPSIPVKVTINEYIELSKNYSTPKSKQFVNGILDVLAEEMMAEGLVKKSGRGLIDNK</sequence>
<proteinExistence type="inferred from homology"/>
<dbReference type="InterPro" id="IPR006027">
    <property type="entry name" value="NusB_RsmB_TIM44"/>
</dbReference>
<comment type="caution">
    <text evidence="8">The sequence shown here is derived from an EMBL/GenBank/DDBJ whole genome shotgun (WGS) entry which is preliminary data.</text>
</comment>
<accession>A0ABT8KKF1</accession>
<gene>
    <name evidence="6 8" type="primary">nusB</name>
    <name evidence="8" type="ORF">QQ008_05065</name>
</gene>
<dbReference type="Pfam" id="PF01029">
    <property type="entry name" value="NusB"/>
    <property type="match status" value="1"/>
</dbReference>
<evidence type="ECO:0000256" key="6">
    <source>
        <dbReference type="HAMAP-Rule" id="MF_00073"/>
    </source>
</evidence>
<evidence type="ECO:0000259" key="7">
    <source>
        <dbReference type="Pfam" id="PF01029"/>
    </source>
</evidence>
<evidence type="ECO:0000313" key="8">
    <source>
        <dbReference type="EMBL" id="MDN5200714.1"/>
    </source>
</evidence>
<reference evidence="8" key="1">
    <citation type="submission" date="2023-06" db="EMBL/GenBank/DDBJ databases">
        <title>Genomic of Parafulvivirga corallium.</title>
        <authorList>
            <person name="Wang G."/>
        </authorList>
    </citation>
    <scope>NUCLEOTIDE SEQUENCE</scope>
    <source>
        <strain evidence="8">BMA10</strain>
    </source>
</reference>
<evidence type="ECO:0000256" key="3">
    <source>
        <dbReference type="ARBA" id="ARBA00022884"/>
    </source>
</evidence>
<protein>
    <recommendedName>
        <fullName evidence="6">Transcription antitermination protein NusB</fullName>
    </recommendedName>
    <alternativeName>
        <fullName evidence="6">Antitermination factor NusB</fullName>
    </alternativeName>
</protein>
<dbReference type="PANTHER" id="PTHR11078">
    <property type="entry name" value="N UTILIZATION SUBSTANCE PROTEIN B-RELATED"/>
    <property type="match status" value="1"/>
</dbReference>